<dbReference type="VEuPathDB" id="AmoebaDB:NfTy_036540"/>
<dbReference type="PANTHER" id="PTHR34078">
    <property type="entry name" value="EXPRESSED PROTEIN"/>
    <property type="match status" value="1"/>
</dbReference>
<proteinExistence type="predicted"/>
<accession>A0A6A5C1Z3</accession>
<evidence type="ECO:0000313" key="3">
    <source>
        <dbReference type="Proteomes" id="UP000444721"/>
    </source>
</evidence>
<protein>
    <recommendedName>
        <fullName evidence="4">Transmembrane protein</fullName>
    </recommendedName>
</protein>
<dbReference type="RefSeq" id="XP_044565495.1">
    <property type="nucleotide sequence ID" value="XM_044703876.1"/>
</dbReference>
<comment type="caution">
    <text evidence="2">The sequence shown here is derived from an EMBL/GenBank/DDBJ whole genome shotgun (WGS) entry which is preliminary data.</text>
</comment>
<dbReference type="Proteomes" id="UP000444721">
    <property type="component" value="Unassembled WGS sequence"/>
</dbReference>
<dbReference type="VEuPathDB" id="AmoebaDB:NF0028450"/>
<evidence type="ECO:0000256" key="1">
    <source>
        <dbReference type="SAM" id="Phobius"/>
    </source>
</evidence>
<dbReference type="PANTHER" id="PTHR34078:SF3">
    <property type="entry name" value="TRANSMEMBRANE PROTEIN"/>
    <property type="match status" value="1"/>
</dbReference>
<evidence type="ECO:0000313" key="2">
    <source>
        <dbReference type="EMBL" id="KAF0980782.1"/>
    </source>
</evidence>
<reference evidence="2 3" key="1">
    <citation type="journal article" date="2019" name="Sci. Rep.">
        <title>Nanopore sequencing improves the draft genome of the human pathogenic amoeba Naegleria fowleri.</title>
        <authorList>
            <person name="Liechti N."/>
            <person name="Schurch N."/>
            <person name="Bruggmann R."/>
            <person name="Wittwer M."/>
        </authorList>
    </citation>
    <scope>NUCLEOTIDE SEQUENCE [LARGE SCALE GENOMIC DNA]</scope>
    <source>
        <strain evidence="2 3">ATCC 30894</strain>
    </source>
</reference>
<keyword evidence="1" id="KW-0812">Transmembrane</keyword>
<feature type="transmembrane region" description="Helical" evidence="1">
    <location>
        <begin position="63"/>
        <end position="82"/>
    </location>
</feature>
<keyword evidence="1" id="KW-0472">Membrane</keyword>
<dbReference type="GeneID" id="68120480"/>
<sequence>MDNSKQPLYSGQTQFVVQPQPSYPPPQGYYVDPNTSHHVQVGYQQQTTTVEASAVRPINEEDANSAMLMFVIGFFFGIVWIVNYAMYRNSPNAQARQYAKFSLYAFIICLVLSVVLVLFSIVLPIIVVASAASTK</sequence>
<keyword evidence="3" id="KW-1185">Reference proteome</keyword>
<dbReference type="AlphaFoldDB" id="A0A6A5C1Z3"/>
<keyword evidence="1" id="KW-1133">Transmembrane helix</keyword>
<feature type="transmembrane region" description="Helical" evidence="1">
    <location>
        <begin position="103"/>
        <end position="132"/>
    </location>
</feature>
<dbReference type="OMA" id="NIFMFRD"/>
<evidence type="ECO:0008006" key="4">
    <source>
        <dbReference type="Google" id="ProtNLM"/>
    </source>
</evidence>
<dbReference type="EMBL" id="VFQX01000017">
    <property type="protein sequence ID" value="KAF0980782.1"/>
    <property type="molecule type" value="Genomic_DNA"/>
</dbReference>
<name>A0A6A5C1Z3_NAEFO</name>
<organism evidence="2 3">
    <name type="scientific">Naegleria fowleri</name>
    <name type="common">Brain eating amoeba</name>
    <dbReference type="NCBI Taxonomy" id="5763"/>
    <lineage>
        <taxon>Eukaryota</taxon>
        <taxon>Discoba</taxon>
        <taxon>Heterolobosea</taxon>
        <taxon>Tetramitia</taxon>
        <taxon>Eutetramitia</taxon>
        <taxon>Vahlkampfiidae</taxon>
        <taxon>Naegleria</taxon>
    </lineage>
</organism>
<dbReference type="VEuPathDB" id="AmoebaDB:FDP41_013265"/>
<gene>
    <name evidence="2" type="ORF">FDP41_013265</name>
</gene>